<evidence type="ECO:0000256" key="1">
    <source>
        <dbReference type="ARBA" id="ARBA00022729"/>
    </source>
</evidence>
<feature type="compositionally biased region" description="Basic and acidic residues" evidence="2">
    <location>
        <begin position="27"/>
        <end position="65"/>
    </location>
</feature>
<reference evidence="3 4" key="1">
    <citation type="submission" date="2021-01" db="EMBL/GenBank/DDBJ databases">
        <title>Genome Sequencing of Type Strains.</title>
        <authorList>
            <person name="Lemaire J.F."/>
            <person name="Inderbitzin P."/>
            <person name="Collins S.B."/>
            <person name="Wespe N."/>
            <person name="Knight-Connoni V."/>
        </authorList>
    </citation>
    <scope>NUCLEOTIDE SEQUENCE [LARGE SCALE GENOMIC DNA]</scope>
    <source>
        <strain evidence="3 4">DSM 23009</strain>
    </source>
</reference>
<dbReference type="Gene3D" id="2.60.40.1240">
    <property type="match status" value="1"/>
</dbReference>
<keyword evidence="1" id="KW-0732">Signal</keyword>
<dbReference type="RefSeq" id="WP_205725145.1">
    <property type="nucleotide sequence ID" value="NZ_JAFHKR010000038.1"/>
</dbReference>
<dbReference type="InterPro" id="IPR029050">
    <property type="entry name" value="Immunoprotect_excell_Ig-like"/>
</dbReference>
<dbReference type="EMBL" id="JAFHKR010000038">
    <property type="protein sequence ID" value="MBN3554089.1"/>
    <property type="molecule type" value="Genomic_DNA"/>
</dbReference>
<accession>A0ABS2ZMI7</accession>
<evidence type="ECO:0000313" key="4">
    <source>
        <dbReference type="Proteomes" id="UP001296923"/>
    </source>
</evidence>
<comment type="caution">
    <text evidence="3">The sequence shown here is derived from an EMBL/GenBank/DDBJ whole genome shotgun (WGS) entry which is preliminary data.</text>
</comment>
<dbReference type="Proteomes" id="UP001296923">
    <property type="component" value="Unassembled WGS sequence"/>
</dbReference>
<sequence>MLKAKSKSKFVVVAGLSAVLMLSGCGDSEKASGDKEEKEVKVEEKAKAADEPKKEEKQEEKKEEPASSDSGEVLNPYIEEDTGGKAEVLYTNSNPGFVNEGSGFKVTIDEYQLVKVTGMNESTAARFDDSPNGYILTARMSVDNQSGKDVYFNGTTNIRLTDNLTYIPSNTRNFIEEGKGLRPKTYTEGIDGNTNMYKAGEKTSGLITFMITEADYQTMTSVKPKFVIEASAAPNKDFSGMQDFMQEKIFDFAYSGEQAKASASEQKFYPDLMSANNLADKKMIFEKTGIGQKQTVGDMEVTLEGVQYTEVIPTAGNESRFEDAELVALTVKTMIKNNGKKEIDIYNVPGKVTIDKDRGSALSNAFAEPRDPKSVKPGEEKEKYTVFLFRKDEFQLFKSFDLEVGPFFGDGKYLFGEKKAKFTLPR</sequence>
<dbReference type="InterPro" id="IPR031888">
    <property type="entry name" value="DUF5068"/>
</dbReference>
<name>A0ABS2ZMI7_9BACL</name>
<dbReference type="Pfam" id="PF16781">
    <property type="entry name" value="DUF5068"/>
    <property type="match status" value="1"/>
</dbReference>
<gene>
    <name evidence="3" type="ORF">JYA63_07435</name>
</gene>
<keyword evidence="4" id="KW-1185">Reference proteome</keyword>
<evidence type="ECO:0000313" key="3">
    <source>
        <dbReference type="EMBL" id="MBN3554089.1"/>
    </source>
</evidence>
<feature type="region of interest" description="Disordered" evidence="2">
    <location>
        <begin position="25"/>
        <end position="77"/>
    </location>
</feature>
<organism evidence="3 4">
    <name type="scientific">Fictibacillus nanhaiensis</name>
    <dbReference type="NCBI Taxonomy" id="742169"/>
    <lineage>
        <taxon>Bacteria</taxon>
        <taxon>Bacillati</taxon>
        <taxon>Bacillota</taxon>
        <taxon>Bacilli</taxon>
        <taxon>Bacillales</taxon>
        <taxon>Fictibacillaceae</taxon>
        <taxon>Fictibacillus</taxon>
    </lineage>
</organism>
<protein>
    <submittedName>
        <fullName evidence="3">DUF5068 domain-containing protein</fullName>
    </submittedName>
</protein>
<dbReference type="Gene3D" id="2.60.40.4170">
    <property type="match status" value="1"/>
</dbReference>
<evidence type="ECO:0000256" key="2">
    <source>
        <dbReference type="SAM" id="MobiDB-lite"/>
    </source>
</evidence>
<dbReference type="PROSITE" id="PS51257">
    <property type="entry name" value="PROKAR_LIPOPROTEIN"/>
    <property type="match status" value="1"/>
</dbReference>
<proteinExistence type="predicted"/>